<dbReference type="AlphaFoldDB" id="A0AAW1IN81"/>
<keyword evidence="2" id="KW-1185">Reference proteome</keyword>
<gene>
    <name evidence="1" type="ORF">RND81_09G171700</name>
</gene>
<reference evidence="1" key="1">
    <citation type="submission" date="2024-03" db="EMBL/GenBank/DDBJ databases">
        <title>WGS assembly of Saponaria officinalis var. Norfolk2.</title>
        <authorList>
            <person name="Jenkins J."/>
            <person name="Shu S."/>
            <person name="Grimwood J."/>
            <person name="Barry K."/>
            <person name="Goodstein D."/>
            <person name="Schmutz J."/>
            <person name="Leebens-Mack J."/>
            <person name="Osbourn A."/>
        </authorList>
    </citation>
    <scope>NUCLEOTIDE SEQUENCE [LARGE SCALE GENOMIC DNA]</scope>
    <source>
        <strain evidence="1">JIC</strain>
    </source>
</reference>
<protein>
    <submittedName>
        <fullName evidence="1">Uncharacterized protein</fullName>
    </submittedName>
</protein>
<comment type="caution">
    <text evidence="1">The sequence shown here is derived from an EMBL/GenBank/DDBJ whole genome shotgun (WGS) entry which is preliminary data.</text>
</comment>
<proteinExistence type="predicted"/>
<dbReference type="Proteomes" id="UP001443914">
    <property type="component" value="Unassembled WGS sequence"/>
</dbReference>
<accession>A0AAW1IN81</accession>
<name>A0AAW1IN81_SAPOF</name>
<evidence type="ECO:0000313" key="2">
    <source>
        <dbReference type="Proteomes" id="UP001443914"/>
    </source>
</evidence>
<dbReference type="PANTHER" id="PTHR48213:SF1">
    <property type="entry name" value="PROSTATIC SPERMINE-BINDING-LIKE PROTEIN"/>
    <property type="match status" value="1"/>
</dbReference>
<dbReference type="PANTHER" id="PTHR48213">
    <property type="entry name" value="VID27-LIKE PROTEIN"/>
    <property type="match status" value="1"/>
</dbReference>
<sequence length="231" mass="25687">MAKQQSISSTTHEDLSNWEFVNQSDCSGDFSDVDSNFDVQSFDLDDQSSSSSDLNHVDDAVHGVVGEKHEKIDLGIINDVVVHDNDAVNDVDLSNYLVNHQGHIGNFGGHLSVNHEDLSNYGVNHQGYLGNFTGLNSINHDDLSNYGGNDQGHSGNFTGNHSINDVDDHDDVHDDDDDGMDDDLVPWEMKGIYMRERIKKSEKRSLTKMCKSKKILKCVHGKYYAPGLKAY</sequence>
<evidence type="ECO:0000313" key="1">
    <source>
        <dbReference type="EMBL" id="KAK9691037.1"/>
    </source>
</evidence>
<organism evidence="1 2">
    <name type="scientific">Saponaria officinalis</name>
    <name type="common">Common soapwort</name>
    <name type="synonym">Lychnis saponaria</name>
    <dbReference type="NCBI Taxonomy" id="3572"/>
    <lineage>
        <taxon>Eukaryota</taxon>
        <taxon>Viridiplantae</taxon>
        <taxon>Streptophyta</taxon>
        <taxon>Embryophyta</taxon>
        <taxon>Tracheophyta</taxon>
        <taxon>Spermatophyta</taxon>
        <taxon>Magnoliopsida</taxon>
        <taxon>eudicotyledons</taxon>
        <taxon>Gunneridae</taxon>
        <taxon>Pentapetalae</taxon>
        <taxon>Caryophyllales</taxon>
        <taxon>Caryophyllaceae</taxon>
        <taxon>Caryophylleae</taxon>
        <taxon>Saponaria</taxon>
    </lineage>
</organism>
<dbReference type="EMBL" id="JBDFQZ010000009">
    <property type="protein sequence ID" value="KAK9691037.1"/>
    <property type="molecule type" value="Genomic_DNA"/>
</dbReference>